<accession>A0A5C2RVX2</accession>
<dbReference type="OrthoDB" id="2746994at2759"/>
<keyword evidence="3" id="KW-1185">Reference proteome</keyword>
<dbReference type="Proteomes" id="UP000313359">
    <property type="component" value="Unassembled WGS sequence"/>
</dbReference>
<evidence type="ECO:0000256" key="1">
    <source>
        <dbReference type="SAM" id="MobiDB-lite"/>
    </source>
</evidence>
<dbReference type="AlphaFoldDB" id="A0A5C2RVX2"/>
<reference evidence="2" key="1">
    <citation type="journal article" date="2018" name="Genome Biol. Evol.">
        <title>Genomics and development of Lentinus tigrinus, a white-rot wood-decaying mushroom with dimorphic fruiting bodies.</title>
        <authorList>
            <person name="Wu B."/>
            <person name="Xu Z."/>
            <person name="Knudson A."/>
            <person name="Carlson A."/>
            <person name="Chen N."/>
            <person name="Kovaka S."/>
            <person name="LaButti K."/>
            <person name="Lipzen A."/>
            <person name="Pennachio C."/>
            <person name="Riley R."/>
            <person name="Schakwitz W."/>
            <person name="Umezawa K."/>
            <person name="Ohm R.A."/>
            <person name="Grigoriev I.V."/>
            <person name="Nagy L.G."/>
            <person name="Gibbons J."/>
            <person name="Hibbett D."/>
        </authorList>
    </citation>
    <scope>NUCLEOTIDE SEQUENCE [LARGE SCALE GENOMIC DNA]</scope>
    <source>
        <strain evidence="2">ALCF2SS1-6</strain>
    </source>
</reference>
<organism evidence="2 3">
    <name type="scientific">Lentinus tigrinus ALCF2SS1-6</name>
    <dbReference type="NCBI Taxonomy" id="1328759"/>
    <lineage>
        <taxon>Eukaryota</taxon>
        <taxon>Fungi</taxon>
        <taxon>Dikarya</taxon>
        <taxon>Basidiomycota</taxon>
        <taxon>Agaricomycotina</taxon>
        <taxon>Agaricomycetes</taxon>
        <taxon>Polyporales</taxon>
        <taxon>Polyporaceae</taxon>
        <taxon>Lentinus</taxon>
    </lineage>
</organism>
<dbReference type="EMBL" id="ML122306">
    <property type="protein sequence ID" value="RPD54416.1"/>
    <property type="molecule type" value="Genomic_DNA"/>
</dbReference>
<protein>
    <submittedName>
        <fullName evidence="2">Uncharacterized protein</fullName>
    </submittedName>
</protein>
<evidence type="ECO:0000313" key="3">
    <source>
        <dbReference type="Proteomes" id="UP000313359"/>
    </source>
</evidence>
<gene>
    <name evidence="2" type="ORF">L227DRAFT_657602</name>
</gene>
<proteinExistence type="predicted"/>
<dbReference type="STRING" id="1328759.A0A5C2RVX2"/>
<evidence type="ECO:0000313" key="2">
    <source>
        <dbReference type="EMBL" id="RPD54416.1"/>
    </source>
</evidence>
<sequence length="265" mass="29273">MTSEDISDEIYLGALYFRTTHLSPQFISAHQKSIRLREIYIPHRPSRERAQAFQGYTGVYAALTQCPGAFEVNLAGWCESLLDAEGFRVSRLAADEEGAIGLGGKRGFEVSRGDHTFQIQLDACACFEGAGAQRWLRVLVVASRAGGNATAEKTRALSSSSELSHRAFTVRHMLDHPHHVCSWSFAAGLASQRFHLDFVDGTSWTIQLTLGLLGTADDTQLRRSFVLGVEILSQPSKETERTPHRPSMSSQWVPPMTILDPQAVK</sequence>
<feature type="region of interest" description="Disordered" evidence="1">
    <location>
        <begin position="236"/>
        <end position="265"/>
    </location>
</feature>
<name>A0A5C2RVX2_9APHY</name>